<evidence type="ECO:0000313" key="15">
    <source>
        <dbReference type="EMBL" id="OBZ75030.1"/>
    </source>
</evidence>
<dbReference type="InterPro" id="IPR005708">
    <property type="entry name" value="Homogentis_dOase"/>
</dbReference>
<keyword evidence="8" id="KW-0560">Oxidoreductase</keyword>
<evidence type="ECO:0000259" key="13">
    <source>
        <dbReference type="Pfam" id="PF04209"/>
    </source>
</evidence>
<dbReference type="EC" id="1.13.11.5" evidence="4"/>
<dbReference type="PANTHER" id="PTHR11056">
    <property type="entry name" value="HOMOGENTISATE 1,2-DIOXYGENASE"/>
    <property type="match status" value="1"/>
</dbReference>
<proteinExistence type="inferred from homology"/>
<evidence type="ECO:0000256" key="1">
    <source>
        <dbReference type="ARBA" id="ARBA00001962"/>
    </source>
</evidence>
<dbReference type="InterPro" id="IPR046452">
    <property type="entry name" value="HgmA_N"/>
</dbReference>
<evidence type="ECO:0000256" key="4">
    <source>
        <dbReference type="ARBA" id="ARBA00013127"/>
    </source>
</evidence>
<comment type="caution">
    <text evidence="15">The sequence shown here is derived from an EMBL/GenBank/DDBJ whole genome shotgun (WGS) entry which is preliminary data.</text>
</comment>
<dbReference type="GO" id="GO:0004411">
    <property type="term" value="F:homogentisate 1,2-dioxygenase activity"/>
    <property type="evidence" value="ECO:0007669"/>
    <property type="project" value="UniProtKB-EC"/>
</dbReference>
<evidence type="ECO:0000256" key="9">
    <source>
        <dbReference type="ARBA" id="ARBA00023004"/>
    </source>
</evidence>
<keyword evidence="10" id="KW-0585">Phenylalanine catabolism</keyword>
<comment type="similarity">
    <text evidence="3">Belongs to the homogentisate dioxygenase family.</text>
</comment>
<feature type="domain" description="Homogentisate 1,2-dioxygenase N-terminal" evidence="14">
    <location>
        <begin position="2"/>
        <end position="189"/>
    </location>
</feature>
<feature type="non-terminal residue" evidence="15">
    <location>
        <position position="384"/>
    </location>
</feature>
<feature type="binding site" evidence="12">
    <location>
        <position position="282"/>
    </location>
    <ligand>
        <name>Fe cation</name>
        <dbReference type="ChEBI" id="CHEBI:24875"/>
    </ligand>
</feature>
<feature type="binding site" evidence="12">
    <location>
        <position position="251"/>
    </location>
    <ligand>
        <name>Fe cation</name>
        <dbReference type="ChEBI" id="CHEBI:24875"/>
    </ligand>
</feature>
<dbReference type="GO" id="GO:0005737">
    <property type="term" value="C:cytoplasm"/>
    <property type="evidence" value="ECO:0007669"/>
    <property type="project" value="TreeGrafter"/>
</dbReference>
<evidence type="ECO:0000256" key="5">
    <source>
        <dbReference type="ARBA" id="ARBA00022723"/>
    </source>
</evidence>
<dbReference type="Proteomes" id="UP000092993">
    <property type="component" value="Unassembled WGS sequence"/>
</dbReference>
<dbReference type="InterPro" id="IPR011051">
    <property type="entry name" value="RmlC_Cupin_sf"/>
</dbReference>
<feature type="binding site" evidence="12">
    <location>
        <position position="245"/>
    </location>
    <ligand>
        <name>Fe cation</name>
        <dbReference type="ChEBI" id="CHEBI:24875"/>
    </ligand>
</feature>
<evidence type="ECO:0000256" key="12">
    <source>
        <dbReference type="PIRSR" id="PIRSR605708-2"/>
    </source>
</evidence>
<dbReference type="PANTHER" id="PTHR11056:SF4">
    <property type="entry name" value="HOMOGENTISATE 1,2-DIOXYGENASE"/>
    <property type="match status" value="1"/>
</dbReference>
<evidence type="ECO:0000256" key="3">
    <source>
        <dbReference type="ARBA" id="ARBA00007757"/>
    </source>
</evidence>
<dbReference type="SUPFAM" id="SSF51182">
    <property type="entry name" value="RmlC-like cupins"/>
    <property type="match status" value="1"/>
</dbReference>
<dbReference type="CDD" id="cd07000">
    <property type="entry name" value="cupin_HGO_N"/>
    <property type="match status" value="1"/>
</dbReference>
<evidence type="ECO:0000256" key="11">
    <source>
        <dbReference type="PIRSR" id="PIRSR605708-1"/>
    </source>
</evidence>
<evidence type="ECO:0000256" key="10">
    <source>
        <dbReference type="ARBA" id="ARBA00023232"/>
    </source>
</evidence>
<keyword evidence="9 12" id="KW-0408">Iron</keyword>
<evidence type="ECO:0000313" key="16">
    <source>
        <dbReference type="Proteomes" id="UP000092993"/>
    </source>
</evidence>
<organism evidence="15 16">
    <name type="scientific">Grifola frondosa</name>
    <name type="common">Maitake</name>
    <name type="synonym">Polyporus frondosus</name>
    <dbReference type="NCBI Taxonomy" id="5627"/>
    <lineage>
        <taxon>Eukaryota</taxon>
        <taxon>Fungi</taxon>
        <taxon>Dikarya</taxon>
        <taxon>Basidiomycota</taxon>
        <taxon>Agaricomycotina</taxon>
        <taxon>Agaricomycetes</taxon>
        <taxon>Polyporales</taxon>
        <taxon>Grifolaceae</taxon>
        <taxon>Grifola</taxon>
    </lineage>
</organism>
<evidence type="ECO:0000259" key="14">
    <source>
        <dbReference type="Pfam" id="PF20510"/>
    </source>
</evidence>
<keyword evidence="7 15" id="KW-0223">Dioxygenase</keyword>
<dbReference type="AlphaFoldDB" id="A0A1C7MDR5"/>
<comment type="cofactor">
    <cofactor evidence="1 12">
        <name>Fe cation</name>
        <dbReference type="ChEBI" id="CHEBI:24875"/>
    </cofactor>
</comment>
<evidence type="ECO:0000256" key="2">
    <source>
        <dbReference type="ARBA" id="ARBA00004704"/>
    </source>
</evidence>
<accession>A0A1C7MDR5</accession>
<reference evidence="15 16" key="1">
    <citation type="submission" date="2016-03" db="EMBL/GenBank/DDBJ databases">
        <title>Whole genome sequencing of Grifola frondosa 9006-11.</title>
        <authorList>
            <person name="Min B."/>
            <person name="Park H."/>
            <person name="Kim J.-G."/>
            <person name="Cho H."/>
            <person name="Oh Y.-L."/>
            <person name="Kong W.-S."/>
            <person name="Choi I.-G."/>
        </authorList>
    </citation>
    <scope>NUCLEOTIDE SEQUENCE [LARGE SCALE GENOMIC DNA]</scope>
    <source>
        <strain evidence="15 16">9006-11</strain>
    </source>
</reference>
<gene>
    <name evidence="15" type="primary">HGD</name>
    <name evidence="15" type="ORF">A0H81_05293</name>
</gene>
<dbReference type="OrthoDB" id="2798712at2759"/>
<evidence type="ECO:0000256" key="7">
    <source>
        <dbReference type="ARBA" id="ARBA00022964"/>
    </source>
</evidence>
<dbReference type="Pfam" id="PF04209">
    <property type="entry name" value="HgmA_C"/>
    <property type="match status" value="1"/>
</dbReference>
<dbReference type="InterPro" id="IPR014710">
    <property type="entry name" value="RmlC-like_jellyroll"/>
</dbReference>
<evidence type="ECO:0000256" key="8">
    <source>
        <dbReference type="ARBA" id="ARBA00023002"/>
    </source>
</evidence>
<keyword evidence="16" id="KW-1185">Reference proteome</keyword>
<evidence type="ECO:0000256" key="6">
    <source>
        <dbReference type="ARBA" id="ARBA00022878"/>
    </source>
</evidence>
<dbReference type="EMBL" id="LUGG01000005">
    <property type="protein sequence ID" value="OBZ75030.1"/>
    <property type="molecule type" value="Genomic_DNA"/>
</dbReference>
<feature type="domain" description="Homogentisate 1,2-dioxygenase C-terminal" evidence="13">
    <location>
        <begin position="190"/>
        <end position="307"/>
    </location>
</feature>
<dbReference type="GO" id="GO:0046872">
    <property type="term" value="F:metal ion binding"/>
    <property type="evidence" value="ECO:0007669"/>
    <property type="project" value="UniProtKB-KW"/>
</dbReference>
<dbReference type="STRING" id="5627.A0A1C7MDR5"/>
<name>A0A1C7MDR5_GRIFR</name>
<dbReference type="OMA" id="NHHESEA"/>
<dbReference type="Pfam" id="PF20510">
    <property type="entry name" value="HgmA_N"/>
    <property type="match status" value="1"/>
</dbReference>
<sequence>MLWKPFQLPSNKETVDFVDGLKTITGSGDPSSGEGIAIHIYTANASMGNKAFSNSDGDYLIVPQQGRLDIQTEVGKLVVEPGELVVIQRGHKFKADVEELFGSRFELPELGAIGANGLANPRDFQSPIAHFDIDQTPWEIIYKWVPALSCASRGAILTDTMSQKLRQDNHTPFDVVAWHGNYIPYKYDMRKFIHIGSISKDHIDPSVFTVLTAKSRTPGAPLAEFCVITARWDVASESFRPPFYHRNCAVEMLGVVYDDPAQPAMKPFEAGGFYYQTNMAPHGPAWEDFKAASEMKLEPMRVHEHSMRKSSFYRKLLDVTDRLMIRIQMLNLTDYAVNRSTTRAAFTTERFEALQPQFMKHIGEITATLKAKGLPPLDLSRAKL</sequence>
<dbReference type="GO" id="GO:0006559">
    <property type="term" value="P:L-phenylalanine catabolic process"/>
    <property type="evidence" value="ECO:0007669"/>
    <property type="project" value="UniProtKB-UniPathway"/>
</dbReference>
<dbReference type="UniPathway" id="UPA00139">
    <property type="reaction ID" value="UER00339"/>
</dbReference>
<dbReference type="FunFam" id="2.60.120.10:FF:000034">
    <property type="entry name" value="Homogentisate 1,2-dioxygenase"/>
    <property type="match status" value="1"/>
</dbReference>
<dbReference type="InterPro" id="IPR046451">
    <property type="entry name" value="HgmA_C"/>
</dbReference>
<feature type="binding site" evidence="12">
    <location>
        <position position="282"/>
    </location>
    <ligand>
        <name>homogentisate</name>
        <dbReference type="ChEBI" id="CHEBI:16169"/>
    </ligand>
</feature>
<comment type="pathway">
    <text evidence="2">Amino-acid degradation; L-phenylalanine degradation; acetoacetate and fumarate from L-phenylalanine: step 4/6.</text>
</comment>
<protein>
    <recommendedName>
        <fullName evidence="4">homogentisate 1,2-dioxygenase</fullName>
        <ecNumber evidence="4">1.13.11.5</ecNumber>
    </recommendedName>
</protein>
<feature type="active site" description="Proton acceptor" evidence="11">
    <location>
        <position position="202"/>
    </location>
</feature>
<dbReference type="GO" id="GO:0006572">
    <property type="term" value="P:L-tyrosine catabolic process"/>
    <property type="evidence" value="ECO:0007669"/>
    <property type="project" value="UniProtKB-KW"/>
</dbReference>
<keyword evidence="6" id="KW-0828">Tyrosine catabolism</keyword>
<dbReference type="Gene3D" id="2.60.120.10">
    <property type="entry name" value="Jelly Rolls"/>
    <property type="match status" value="1"/>
</dbReference>
<keyword evidence="5 12" id="KW-0479">Metal-binding</keyword>